<feature type="compositionally biased region" description="Polar residues" evidence="1">
    <location>
        <begin position="306"/>
        <end position="318"/>
    </location>
</feature>
<evidence type="ECO:0000256" key="1">
    <source>
        <dbReference type="SAM" id="MobiDB-lite"/>
    </source>
</evidence>
<dbReference type="AlphaFoldDB" id="A0A383VI69"/>
<dbReference type="EMBL" id="FNXT01000503">
    <property type="protein sequence ID" value="SZX64891.1"/>
    <property type="molecule type" value="Genomic_DNA"/>
</dbReference>
<keyword evidence="3" id="KW-1185">Reference proteome</keyword>
<feature type="region of interest" description="Disordered" evidence="1">
    <location>
        <begin position="301"/>
        <end position="340"/>
    </location>
</feature>
<feature type="compositionally biased region" description="Polar residues" evidence="1">
    <location>
        <begin position="281"/>
        <end position="295"/>
    </location>
</feature>
<name>A0A383VI69_TETOB</name>
<protein>
    <submittedName>
        <fullName evidence="2">Uncharacterized protein</fullName>
    </submittedName>
</protein>
<feature type="compositionally biased region" description="Polar residues" evidence="1">
    <location>
        <begin position="79"/>
        <end position="88"/>
    </location>
</feature>
<feature type="region of interest" description="Disordered" evidence="1">
    <location>
        <begin position="176"/>
        <end position="211"/>
    </location>
</feature>
<feature type="compositionally biased region" description="Polar residues" evidence="1">
    <location>
        <begin position="97"/>
        <end position="108"/>
    </location>
</feature>
<reference evidence="2 3" key="1">
    <citation type="submission" date="2016-10" db="EMBL/GenBank/DDBJ databases">
        <authorList>
            <person name="Cai Z."/>
        </authorList>
    </citation>
    <scope>NUCLEOTIDE SEQUENCE [LARGE SCALE GENOMIC DNA]</scope>
</reference>
<gene>
    <name evidence="2" type="ORF">BQ4739_LOCUS5367</name>
</gene>
<organism evidence="2 3">
    <name type="scientific">Tetradesmus obliquus</name>
    <name type="common">Green alga</name>
    <name type="synonym">Acutodesmus obliquus</name>
    <dbReference type="NCBI Taxonomy" id="3088"/>
    <lineage>
        <taxon>Eukaryota</taxon>
        <taxon>Viridiplantae</taxon>
        <taxon>Chlorophyta</taxon>
        <taxon>core chlorophytes</taxon>
        <taxon>Chlorophyceae</taxon>
        <taxon>CS clade</taxon>
        <taxon>Sphaeropleales</taxon>
        <taxon>Scenedesmaceae</taxon>
        <taxon>Tetradesmus</taxon>
    </lineage>
</organism>
<evidence type="ECO:0000313" key="2">
    <source>
        <dbReference type="EMBL" id="SZX64891.1"/>
    </source>
</evidence>
<feature type="region of interest" description="Disordered" evidence="1">
    <location>
        <begin position="276"/>
        <end position="295"/>
    </location>
</feature>
<dbReference type="Proteomes" id="UP000256970">
    <property type="component" value="Unassembled WGS sequence"/>
</dbReference>
<evidence type="ECO:0000313" key="3">
    <source>
        <dbReference type="Proteomes" id="UP000256970"/>
    </source>
</evidence>
<sequence length="340" mass="35453">MQGLHVAPAFNDENSTTGPLLHAAFKENSTSLQAPLKQGSALKSARKAFGNITNIRSDAAQQQPAGTVVKRRAFGDITNSTIKQQPGAASTKKIDPFSSQLKPSSTEAPTAPGVATAEACMAAPWWETAPPERSAGKTWEQLLEDREQQEDADVERSVQQLLAGFRDLSARCFQVQPDDSSEDDELQLLGPPPPLPSDNSSSMKRIADTSSSTYLQQATSTAGCPFGLSSSSGCIADLLPDVELPSTDLEDDAAAAAAAAWPVSLPRMEQAAAASFPAGPSYSTGGSGSWSASVNRGQGVVAEQHALQQHAASLNSTPARPGAGSSETIVGLKSPEALPW</sequence>
<feature type="region of interest" description="Disordered" evidence="1">
    <location>
        <begin position="79"/>
        <end position="111"/>
    </location>
</feature>
<accession>A0A383VI69</accession>
<proteinExistence type="predicted"/>